<keyword evidence="2" id="KW-0238">DNA-binding</keyword>
<dbReference type="Gene3D" id="1.10.10.10">
    <property type="entry name" value="Winged helix-like DNA-binding domain superfamily/Winged helix DNA-binding domain"/>
    <property type="match status" value="1"/>
</dbReference>
<evidence type="ECO:0000259" key="1">
    <source>
        <dbReference type="Pfam" id="PF12802"/>
    </source>
</evidence>
<dbReference type="SUPFAM" id="SSF46785">
    <property type="entry name" value="Winged helix' DNA-binding domain"/>
    <property type="match status" value="1"/>
</dbReference>
<comment type="caution">
    <text evidence="2">The sequence shown here is derived from an EMBL/GenBank/DDBJ whole genome shotgun (WGS) entry which is preliminary data.</text>
</comment>
<dbReference type="PANTHER" id="PTHR30136">
    <property type="entry name" value="HELIX-TURN-HELIX TRANSCRIPTIONAL REGULATOR, ICLR FAMILY"/>
    <property type="match status" value="1"/>
</dbReference>
<dbReference type="GO" id="GO:0045892">
    <property type="term" value="P:negative regulation of DNA-templated transcription"/>
    <property type="evidence" value="ECO:0007669"/>
    <property type="project" value="TreeGrafter"/>
</dbReference>
<dbReference type="InterPro" id="IPR000835">
    <property type="entry name" value="HTH_MarR-typ"/>
</dbReference>
<dbReference type="Pfam" id="PF12802">
    <property type="entry name" value="MarR_2"/>
    <property type="match status" value="1"/>
</dbReference>
<dbReference type="AlphaFoldDB" id="A0A840AVQ0"/>
<dbReference type="GO" id="GO:0003700">
    <property type="term" value="F:DNA-binding transcription factor activity"/>
    <property type="evidence" value="ECO:0007669"/>
    <property type="project" value="InterPro"/>
</dbReference>
<evidence type="ECO:0000313" key="3">
    <source>
        <dbReference type="Proteomes" id="UP000553963"/>
    </source>
</evidence>
<dbReference type="RefSeq" id="WP_210299996.1">
    <property type="nucleotide sequence ID" value="NZ_JACIDS010000004.1"/>
</dbReference>
<dbReference type="InterPro" id="IPR050707">
    <property type="entry name" value="HTH_MetabolicPath_Reg"/>
</dbReference>
<sequence length="184" mass="18688">MPARDETAGVAAVARMLARLAEERPQTVAELASALGLSRSTAFAVAAELDAAGLVERDAGGVLAPGPAAARLALARFGFGAMAEASESLVSALRDDTDASVALLLSDGENTVIAAQRRAPWDQEGGRTPRQITADIGRSASGHMATLRLSLRPNASETEVRSASACLDRVAAALAASLGGASHD</sequence>
<proteinExistence type="predicted"/>
<dbReference type="Proteomes" id="UP000553963">
    <property type="component" value="Unassembled WGS sequence"/>
</dbReference>
<accession>A0A840AVQ0</accession>
<reference evidence="2 3" key="1">
    <citation type="submission" date="2020-08" db="EMBL/GenBank/DDBJ databases">
        <title>Genomic Encyclopedia of Type Strains, Phase IV (KMG-IV): sequencing the most valuable type-strain genomes for metagenomic binning, comparative biology and taxonomic classification.</title>
        <authorList>
            <person name="Goeker M."/>
        </authorList>
    </citation>
    <scope>NUCLEOTIDE SEQUENCE [LARGE SCALE GENOMIC DNA]</scope>
    <source>
        <strain evidence="2 3">DSM 25966</strain>
    </source>
</reference>
<dbReference type="PANTHER" id="PTHR30136:SF35">
    <property type="entry name" value="HTH-TYPE TRANSCRIPTIONAL REGULATOR RV1719"/>
    <property type="match status" value="1"/>
</dbReference>
<feature type="domain" description="HTH marR-type" evidence="1">
    <location>
        <begin position="13"/>
        <end position="57"/>
    </location>
</feature>
<dbReference type="InterPro" id="IPR036390">
    <property type="entry name" value="WH_DNA-bd_sf"/>
</dbReference>
<keyword evidence="3" id="KW-1185">Reference proteome</keyword>
<gene>
    <name evidence="2" type="ORF">GGR25_003573</name>
</gene>
<protein>
    <submittedName>
        <fullName evidence="2">DNA-binding IclR family transcriptional regulator</fullName>
    </submittedName>
</protein>
<dbReference type="EMBL" id="JACIDS010000004">
    <property type="protein sequence ID" value="MBB3932515.1"/>
    <property type="molecule type" value="Genomic_DNA"/>
</dbReference>
<name>A0A840AVQ0_9HYPH</name>
<evidence type="ECO:0000313" key="2">
    <source>
        <dbReference type="EMBL" id="MBB3932515.1"/>
    </source>
</evidence>
<organism evidence="2 3">
    <name type="scientific">Kaistia hirudinis</name>
    <dbReference type="NCBI Taxonomy" id="1293440"/>
    <lineage>
        <taxon>Bacteria</taxon>
        <taxon>Pseudomonadati</taxon>
        <taxon>Pseudomonadota</taxon>
        <taxon>Alphaproteobacteria</taxon>
        <taxon>Hyphomicrobiales</taxon>
        <taxon>Kaistiaceae</taxon>
        <taxon>Kaistia</taxon>
    </lineage>
</organism>
<dbReference type="GO" id="GO:0003677">
    <property type="term" value="F:DNA binding"/>
    <property type="evidence" value="ECO:0007669"/>
    <property type="project" value="UniProtKB-KW"/>
</dbReference>
<dbReference type="InterPro" id="IPR036388">
    <property type="entry name" value="WH-like_DNA-bd_sf"/>
</dbReference>